<dbReference type="PANTHER" id="PTHR19303:SF57">
    <property type="entry name" value="HTH CENPB-TYPE DOMAIN-CONTAINING PROTEIN"/>
    <property type="match status" value="1"/>
</dbReference>
<evidence type="ECO:0000256" key="2">
    <source>
        <dbReference type="ARBA" id="ARBA00023125"/>
    </source>
</evidence>
<dbReference type="SMART" id="SM00674">
    <property type="entry name" value="CENPB"/>
    <property type="match status" value="1"/>
</dbReference>
<evidence type="ECO:0000313" key="6">
    <source>
        <dbReference type="WBParaSite" id="PSAMB.scaffold6994size8457.g29524.t1"/>
    </source>
</evidence>
<dbReference type="Gene3D" id="1.10.10.60">
    <property type="entry name" value="Homeodomain-like"/>
    <property type="match status" value="2"/>
</dbReference>
<dbReference type="Pfam" id="PF03184">
    <property type="entry name" value="DDE_1"/>
    <property type="match status" value="1"/>
</dbReference>
<reference evidence="6" key="1">
    <citation type="submission" date="2022-11" db="UniProtKB">
        <authorList>
            <consortium name="WormBaseParasite"/>
        </authorList>
    </citation>
    <scope>IDENTIFICATION</scope>
</reference>
<dbReference type="Pfam" id="PF03221">
    <property type="entry name" value="HTH_Tnp_Tc5"/>
    <property type="match status" value="1"/>
</dbReference>
<dbReference type="PANTHER" id="PTHR19303">
    <property type="entry name" value="TRANSPOSON"/>
    <property type="match status" value="1"/>
</dbReference>
<organism evidence="5 6">
    <name type="scientific">Plectus sambesii</name>
    <dbReference type="NCBI Taxonomy" id="2011161"/>
    <lineage>
        <taxon>Eukaryota</taxon>
        <taxon>Metazoa</taxon>
        <taxon>Ecdysozoa</taxon>
        <taxon>Nematoda</taxon>
        <taxon>Chromadorea</taxon>
        <taxon>Plectida</taxon>
        <taxon>Plectina</taxon>
        <taxon>Plectoidea</taxon>
        <taxon>Plectidae</taxon>
        <taxon>Plectus</taxon>
    </lineage>
</organism>
<proteinExistence type="predicted"/>
<feature type="coiled-coil region" evidence="3">
    <location>
        <begin position="65"/>
        <end position="92"/>
    </location>
</feature>
<dbReference type="SUPFAM" id="SSF46689">
    <property type="entry name" value="Homeodomain-like"/>
    <property type="match status" value="1"/>
</dbReference>
<dbReference type="GO" id="GO:0003677">
    <property type="term" value="F:DNA binding"/>
    <property type="evidence" value="ECO:0007669"/>
    <property type="project" value="UniProtKB-KW"/>
</dbReference>
<evidence type="ECO:0000313" key="5">
    <source>
        <dbReference type="Proteomes" id="UP000887566"/>
    </source>
</evidence>
<accession>A0A914XC69</accession>
<sequence>MSDNSEELIVDEQTVNSLNDEGTTQEQTSAAVTTELKYQKYSLTMKLEAVVYSKNHTISDTAKKYRCDRKRIREWKQNEDKLREEIENASIGKKKMRFSGAGRRETSANLNEAVLKWIEEARENRQRVSRRLIMLHAKKIASELVKEEEMVEGAFVASNGWLDKFMERNGLSLRRVTTQCQKPPAVLAPSLVNFVMFIRKKQMERRYPYGQVYAADETAVWIDPAGRTCVTHKGAKEVAVQSTGHEKLHITVMLCAKDNGAKCLPFVLLPRKRPIPEVVQKFKGKLILSWCGSVWMNQEQTSDFLHRVIGNFAFGNRLLVWDSFRCHITEETKDELKKMKVDMAVIPGGCTKFVQAPDVSWNKPFKQKIEEFYSEWLRNGEMSYTSGGNLRAPPMETYLQWVVDAWNLLSTDLIKNSFKSCGVSNATDGSEDHMIHVFKQDGSCPEGMVLLTEAMKKMEEGNIVFVEEEVDDEDGDTIQNFDNGSDSDYSIELY</sequence>
<dbReference type="AlphaFoldDB" id="A0A914XC69"/>
<comment type="subcellular location">
    <subcellularLocation>
        <location evidence="1">Nucleus</location>
    </subcellularLocation>
</comment>
<keyword evidence="5" id="KW-1185">Reference proteome</keyword>
<feature type="domain" description="HTH CENPB-type" evidence="4">
    <location>
        <begin position="98"/>
        <end position="175"/>
    </location>
</feature>
<dbReference type="InterPro" id="IPR006600">
    <property type="entry name" value="HTH_CenpB_DNA-bd_dom"/>
</dbReference>
<dbReference type="InterPro" id="IPR050863">
    <property type="entry name" value="CenT-Element_Derived"/>
</dbReference>
<dbReference type="InterPro" id="IPR009057">
    <property type="entry name" value="Homeodomain-like_sf"/>
</dbReference>
<evidence type="ECO:0000256" key="1">
    <source>
        <dbReference type="ARBA" id="ARBA00004123"/>
    </source>
</evidence>
<name>A0A914XC69_9BILA</name>
<dbReference type="PROSITE" id="PS51253">
    <property type="entry name" value="HTH_CENPB"/>
    <property type="match status" value="1"/>
</dbReference>
<dbReference type="GO" id="GO:0005634">
    <property type="term" value="C:nucleus"/>
    <property type="evidence" value="ECO:0007669"/>
    <property type="project" value="UniProtKB-SubCell"/>
</dbReference>
<dbReference type="WBParaSite" id="PSAMB.scaffold6994size8457.g29524.t1">
    <property type="protein sequence ID" value="PSAMB.scaffold6994size8457.g29524.t1"/>
    <property type="gene ID" value="PSAMB.scaffold6994size8457.g29524"/>
</dbReference>
<keyword evidence="2" id="KW-0238">DNA-binding</keyword>
<keyword evidence="3" id="KW-0175">Coiled coil</keyword>
<dbReference type="InterPro" id="IPR004875">
    <property type="entry name" value="DDE_SF_endonuclease_dom"/>
</dbReference>
<protein>
    <submittedName>
        <fullName evidence="6">HTH CENPB-type domain-containing protein</fullName>
    </submittedName>
</protein>
<evidence type="ECO:0000256" key="3">
    <source>
        <dbReference type="SAM" id="Coils"/>
    </source>
</evidence>
<evidence type="ECO:0000259" key="4">
    <source>
        <dbReference type="PROSITE" id="PS51253"/>
    </source>
</evidence>
<dbReference type="Proteomes" id="UP000887566">
    <property type="component" value="Unplaced"/>
</dbReference>